<gene>
    <name evidence="2" type="ORF">F751_4686</name>
</gene>
<dbReference type="AlphaFoldDB" id="A0A087SKD9"/>
<evidence type="ECO:0000256" key="1">
    <source>
        <dbReference type="SAM" id="MobiDB-lite"/>
    </source>
</evidence>
<sequence>MAMVWLKPQDTASAFQACWLSRLPPSNTNSTGQGRSLSPQSGPCPSCPPSAAPSSCQL</sequence>
<name>A0A087SKD9_AUXPR</name>
<keyword evidence="3" id="KW-1185">Reference proteome</keyword>
<proteinExistence type="predicted"/>
<evidence type="ECO:0000313" key="3">
    <source>
        <dbReference type="Proteomes" id="UP000028924"/>
    </source>
</evidence>
<organism evidence="2 3">
    <name type="scientific">Auxenochlorella protothecoides</name>
    <name type="common">Green microalga</name>
    <name type="synonym">Chlorella protothecoides</name>
    <dbReference type="NCBI Taxonomy" id="3075"/>
    <lineage>
        <taxon>Eukaryota</taxon>
        <taxon>Viridiplantae</taxon>
        <taxon>Chlorophyta</taxon>
        <taxon>core chlorophytes</taxon>
        <taxon>Trebouxiophyceae</taxon>
        <taxon>Chlorellales</taxon>
        <taxon>Chlorellaceae</taxon>
        <taxon>Auxenochlorella</taxon>
    </lineage>
</organism>
<feature type="compositionally biased region" description="Polar residues" evidence="1">
    <location>
        <begin position="26"/>
        <end position="35"/>
    </location>
</feature>
<feature type="region of interest" description="Disordered" evidence="1">
    <location>
        <begin position="26"/>
        <end position="58"/>
    </location>
</feature>
<reference evidence="2 3" key="1">
    <citation type="journal article" date="2014" name="BMC Genomics">
        <title>Oil accumulation mechanisms of the oleaginous microalga Chlorella protothecoides revealed through its genome, transcriptomes, and proteomes.</title>
        <authorList>
            <person name="Gao C."/>
            <person name="Wang Y."/>
            <person name="Shen Y."/>
            <person name="Yan D."/>
            <person name="He X."/>
            <person name="Dai J."/>
            <person name="Wu Q."/>
        </authorList>
    </citation>
    <scope>NUCLEOTIDE SEQUENCE [LARGE SCALE GENOMIC DNA]</scope>
    <source>
        <strain evidence="2 3">0710</strain>
    </source>
</reference>
<dbReference type="EMBL" id="KL662127">
    <property type="protein sequence ID" value="KFM26193.1"/>
    <property type="molecule type" value="Genomic_DNA"/>
</dbReference>
<dbReference type="KEGG" id="apro:F751_4686"/>
<protein>
    <submittedName>
        <fullName evidence="2">Uncharacterized protein</fullName>
    </submittedName>
</protein>
<evidence type="ECO:0000313" key="2">
    <source>
        <dbReference type="EMBL" id="KFM26193.1"/>
    </source>
</evidence>
<accession>A0A087SKD9</accession>
<dbReference type="Proteomes" id="UP000028924">
    <property type="component" value="Unassembled WGS sequence"/>
</dbReference>
<dbReference type="RefSeq" id="XP_011399089.1">
    <property type="nucleotide sequence ID" value="XM_011400787.1"/>
</dbReference>
<dbReference type="GeneID" id="23616077"/>